<protein>
    <recommendedName>
        <fullName evidence="5">Acid-shock protein</fullName>
    </recommendedName>
</protein>
<reference evidence="3 4" key="1">
    <citation type="submission" date="2019-12" db="EMBL/GenBank/DDBJ databases">
        <title>The draft genomic sequence of strain Chitinophaga oryziterrae JCM 16595.</title>
        <authorList>
            <person name="Zhang X."/>
        </authorList>
    </citation>
    <scope>NUCLEOTIDE SEQUENCE [LARGE SCALE GENOMIC DNA]</scope>
    <source>
        <strain evidence="3 4">JCM 16595</strain>
    </source>
</reference>
<evidence type="ECO:0000256" key="2">
    <source>
        <dbReference type="SAM" id="SignalP"/>
    </source>
</evidence>
<evidence type="ECO:0000313" key="3">
    <source>
        <dbReference type="EMBL" id="MVT44430.1"/>
    </source>
</evidence>
<feature type="region of interest" description="Disordered" evidence="1">
    <location>
        <begin position="25"/>
        <end position="59"/>
    </location>
</feature>
<dbReference type="Proteomes" id="UP000468388">
    <property type="component" value="Unassembled WGS sequence"/>
</dbReference>
<evidence type="ECO:0000256" key="1">
    <source>
        <dbReference type="SAM" id="MobiDB-lite"/>
    </source>
</evidence>
<proteinExistence type="predicted"/>
<accession>A0A6N8JGT1</accession>
<keyword evidence="4" id="KW-1185">Reference proteome</keyword>
<keyword evidence="2" id="KW-0732">Signal</keyword>
<comment type="caution">
    <text evidence="3">The sequence shown here is derived from an EMBL/GenBank/DDBJ whole genome shotgun (WGS) entry which is preliminary data.</text>
</comment>
<evidence type="ECO:0008006" key="5">
    <source>
        <dbReference type="Google" id="ProtNLM"/>
    </source>
</evidence>
<feature type="signal peptide" evidence="2">
    <location>
        <begin position="1"/>
        <end position="22"/>
    </location>
</feature>
<feature type="chain" id="PRO_5026944657" description="Acid-shock protein" evidence="2">
    <location>
        <begin position="23"/>
        <end position="59"/>
    </location>
</feature>
<sequence>MNIKKSLIAATLLLSVSAFTFAQTPAAPAKPAKKAKMEKPASDTAKPAKKAHHTPKKAA</sequence>
<gene>
    <name evidence="3" type="ORF">GO495_27800</name>
</gene>
<feature type="compositionally biased region" description="Basic residues" evidence="1">
    <location>
        <begin position="47"/>
        <end position="59"/>
    </location>
</feature>
<dbReference type="EMBL" id="WRXO01000011">
    <property type="protein sequence ID" value="MVT44430.1"/>
    <property type="molecule type" value="Genomic_DNA"/>
</dbReference>
<name>A0A6N8JGT1_9BACT</name>
<dbReference type="RefSeq" id="WP_157303225.1">
    <property type="nucleotide sequence ID" value="NZ_BAAAZB010000036.1"/>
</dbReference>
<evidence type="ECO:0000313" key="4">
    <source>
        <dbReference type="Proteomes" id="UP000468388"/>
    </source>
</evidence>
<organism evidence="3 4">
    <name type="scientific">Chitinophaga oryziterrae</name>
    <dbReference type="NCBI Taxonomy" id="1031224"/>
    <lineage>
        <taxon>Bacteria</taxon>
        <taxon>Pseudomonadati</taxon>
        <taxon>Bacteroidota</taxon>
        <taxon>Chitinophagia</taxon>
        <taxon>Chitinophagales</taxon>
        <taxon>Chitinophagaceae</taxon>
        <taxon>Chitinophaga</taxon>
    </lineage>
</organism>
<dbReference type="AlphaFoldDB" id="A0A6N8JGT1"/>